<accession>A0A7W7WRU8</accession>
<gene>
    <name evidence="9" type="ORF">FHR38_004411</name>
</gene>
<feature type="transmembrane region" description="Helical" evidence="8">
    <location>
        <begin position="195"/>
        <end position="215"/>
    </location>
</feature>
<protein>
    <submittedName>
        <fullName evidence="9">Urea transporter</fullName>
    </submittedName>
</protein>
<dbReference type="InterPro" id="IPR017807">
    <property type="entry name" value="Urea_transporter_bac"/>
</dbReference>
<sequence length="345" mass="36233">MADITASWKRLADRSPIVEFVDACLRGTSQVMLQNNPVTGLVILIAIAVGAFDSGHPRLLGGAVVGVAVGTATAILLRADRDSLRSGLYGFSPLLTGIGVLLFLRGSAMVWLYVVFGAAATTLVTFALSNVMKTWGAPAFTFPFVLTTWALLMGAYQLVRLHVKTSTPPGLPGHGGAEAAYLSGDTPLGMLEGVAQVYLIGSWISGVIMLVGLAINSLRVALFAVIGTVVAALIAIWFRAGATDVETGLWSFNAVLTAIALGAVLFKPSVPAVIYALFGIVATVFIQAMLATVLAPYGIPTLTAPFVFATWLFVIAKENFTPIPQHKSYRGGLMAPLKPDVGSNR</sequence>
<evidence type="ECO:0000313" key="9">
    <source>
        <dbReference type="EMBL" id="MBB4960678.1"/>
    </source>
</evidence>
<dbReference type="RefSeq" id="WP_184536415.1">
    <property type="nucleotide sequence ID" value="NZ_JACHJW010000001.1"/>
</dbReference>
<keyword evidence="3" id="KW-1003">Cell membrane</keyword>
<reference evidence="9 10" key="1">
    <citation type="submission" date="2020-08" db="EMBL/GenBank/DDBJ databases">
        <title>Sequencing the genomes of 1000 actinobacteria strains.</title>
        <authorList>
            <person name="Klenk H.-P."/>
        </authorList>
    </citation>
    <scope>NUCLEOTIDE SEQUENCE [LARGE SCALE GENOMIC DNA]</scope>
    <source>
        <strain evidence="9 10">DSM 45886</strain>
    </source>
</reference>
<feature type="transmembrane region" description="Helical" evidence="8">
    <location>
        <begin position="297"/>
        <end position="316"/>
    </location>
</feature>
<dbReference type="Pfam" id="PF03253">
    <property type="entry name" value="UT"/>
    <property type="match status" value="1"/>
</dbReference>
<dbReference type="PANTHER" id="PTHR10464:SF4">
    <property type="entry name" value="UREA TRANSPORTER"/>
    <property type="match status" value="1"/>
</dbReference>
<dbReference type="GO" id="GO:0005886">
    <property type="term" value="C:plasma membrane"/>
    <property type="evidence" value="ECO:0007669"/>
    <property type="project" value="UniProtKB-SubCell"/>
</dbReference>
<comment type="caution">
    <text evidence="9">The sequence shown here is derived from an EMBL/GenBank/DDBJ whole genome shotgun (WGS) entry which is preliminary data.</text>
</comment>
<feature type="transmembrane region" description="Helical" evidence="8">
    <location>
        <begin position="58"/>
        <end position="79"/>
    </location>
</feature>
<feature type="transmembrane region" description="Helical" evidence="8">
    <location>
        <begin position="110"/>
        <end position="128"/>
    </location>
</feature>
<feature type="transmembrane region" description="Helical" evidence="8">
    <location>
        <begin position="140"/>
        <end position="159"/>
    </location>
</feature>
<feature type="transmembrane region" description="Helical" evidence="8">
    <location>
        <begin position="273"/>
        <end position="291"/>
    </location>
</feature>
<evidence type="ECO:0000256" key="5">
    <source>
        <dbReference type="ARBA" id="ARBA00022989"/>
    </source>
</evidence>
<evidence type="ECO:0000256" key="3">
    <source>
        <dbReference type="ARBA" id="ARBA00022475"/>
    </source>
</evidence>
<organism evidence="9 10">
    <name type="scientific">Micromonospora polyrhachis</name>
    <dbReference type="NCBI Taxonomy" id="1282883"/>
    <lineage>
        <taxon>Bacteria</taxon>
        <taxon>Bacillati</taxon>
        <taxon>Actinomycetota</taxon>
        <taxon>Actinomycetes</taxon>
        <taxon>Micromonosporales</taxon>
        <taxon>Micromonosporaceae</taxon>
        <taxon>Micromonospora</taxon>
    </lineage>
</organism>
<feature type="transmembrane region" description="Helical" evidence="8">
    <location>
        <begin position="35"/>
        <end position="52"/>
    </location>
</feature>
<dbReference type="PANTHER" id="PTHR10464">
    <property type="entry name" value="UREA TRANSPORTER"/>
    <property type="match status" value="1"/>
</dbReference>
<feature type="site" description="Important for channel permeability" evidence="7">
    <location>
        <position position="303"/>
    </location>
</feature>
<dbReference type="GO" id="GO:0015204">
    <property type="term" value="F:urea transmembrane transporter activity"/>
    <property type="evidence" value="ECO:0007669"/>
    <property type="project" value="InterPro"/>
</dbReference>
<keyword evidence="10" id="KW-1185">Reference proteome</keyword>
<feature type="transmembrane region" description="Helical" evidence="8">
    <location>
        <begin position="86"/>
        <end position="104"/>
    </location>
</feature>
<name>A0A7W7WRU8_9ACTN</name>
<evidence type="ECO:0000256" key="8">
    <source>
        <dbReference type="SAM" id="Phobius"/>
    </source>
</evidence>
<comment type="subcellular location">
    <subcellularLocation>
        <location evidence="1">Cell membrane</location>
        <topology evidence="1">Multi-pass membrane protein</topology>
    </subcellularLocation>
</comment>
<dbReference type="InterPro" id="IPR004937">
    <property type="entry name" value="Urea_transporter"/>
</dbReference>
<dbReference type="EMBL" id="JACHJW010000001">
    <property type="protein sequence ID" value="MBB4960678.1"/>
    <property type="molecule type" value="Genomic_DNA"/>
</dbReference>
<dbReference type="AlphaFoldDB" id="A0A7W7WRU8"/>
<evidence type="ECO:0000256" key="7">
    <source>
        <dbReference type="PIRSR" id="PIRSR016502-1"/>
    </source>
</evidence>
<evidence type="ECO:0000256" key="4">
    <source>
        <dbReference type="ARBA" id="ARBA00022692"/>
    </source>
</evidence>
<dbReference type="PIRSF" id="PIRSF016502">
    <property type="entry name" value="Urea_transporter"/>
    <property type="match status" value="1"/>
</dbReference>
<evidence type="ECO:0000256" key="1">
    <source>
        <dbReference type="ARBA" id="ARBA00004651"/>
    </source>
</evidence>
<feature type="transmembrane region" description="Helical" evidence="8">
    <location>
        <begin position="248"/>
        <end position="266"/>
    </location>
</feature>
<dbReference type="InterPro" id="IPR029020">
    <property type="entry name" value="Ammonium/urea_transptr"/>
</dbReference>
<dbReference type="Proteomes" id="UP000578819">
    <property type="component" value="Unassembled WGS sequence"/>
</dbReference>
<dbReference type="NCBIfam" id="TIGR03441">
    <property type="entry name" value="urea_trans_yut"/>
    <property type="match status" value="1"/>
</dbReference>
<proteinExistence type="inferred from homology"/>
<keyword evidence="5 8" id="KW-1133">Transmembrane helix</keyword>
<feature type="transmembrane region" description="Helical" evidence="8">
    <location>
        <begin position="222"/>
        <end position="242"/>
    </location>
</feature>
<evidence type="ECO:0000256" key="6">
    <source>
        <dbReference type="ARBA" id="ARBA00023136"/>
    </source>
</evidence>
<dbReference type="Gene3D" id="1.10.3430.10">
    <property type="entry name" value="Ammonium transporter AmtB like domains"/>
    <property type="match status" value="1"/>
</dbReference>
<evidence type="ECO:0000256" key="2">
    <source>
        <dbReference type="ARBA" id="ARBA00005914"/>
    </source>
</evidence>
<evidence type="ECO:0000313" key="10">
    <source>
        <dbReference type="Proteomes" id="UP000578819"/>
    </source>
</evidence>
<comment type="similarity">
    <text evidence="2">Belongs to the urea transporter family.</text>
</comment>
<keyword evidence="4 8" id="KW-0812">Transmembrane</keyword>
<keyword evidence="6 8" id="KW-0472">Membrane</keyword>